<evidence type="ECO:0000313" key="3">
    <source>
        <dbReference type="EMBL" id="CZT40651.1"/>
    </source>
</evidence>
<feature type="transmembrane region" description="Helical" evidence="2">
    <location>
        <begin position="136"/>
        <end position="159"/>
    </location>
</feature>
<dbReference type="Proteomes" id="UP000177625">
    <property type="component" value="Unassembled WGS sequence"/>
</dbReference>
<feature type="compositionally biased region" description="Pro residues" evidence="1">
    <location>
        <begin position="187"/>
        <end position="205"/>
    </location>
</feature>
<keyword evidence="2" id="KW-0812">Transmembrane</keyword>
<proteinExistence type="predicted"/>
<protein>
    <submittedName>
        <fullName evidence="3">Uncharacterized protein</fullName>
    </submittedName>
</protein>
<organism evidence="3 4">
    <name type="scientific">Rhynchosporium secalis</name>
    <name type="common">Barley scald fungus</name>
    <dbReference type="NCBI Taxonomy" id="38038"/>
    <lineage>
        <taxon>Eukaryota</taxon>
        <taxon>Fungi</taxon>
        <taxon>Dikarya</taxon>
        <taxon>Ascomycota</taxon>
        <taxon>Pezizomycotina</taxon>
        <taxon>Leotiomycetes</taxon>
        <taxon>Helotiales</taxon>
        <taxon>Ploettnerulaceae</taxon>
        <taxon>Rhynchosporium</taxon>
    </lineage>
</organism>
<evidence type="ECO:0000313" key="4">
    <source>
        <dbReference type="Proteomes" id="UP000177625"/>
    </source>
</evidence>
<gene>
    <name evidence="3" type="ORF">RSE6_00289</name>
</gene>
<name>A0A1E1LUW6_RHYSE</name>
<feature type="compositionally biased region" description="Basic residues" evidence="1">
    <location>
        <begin position="167"/>
        <end position="178"/>
    </location>
</feature>
<dbReference type="AlphaFoldDB" id="A0A1E1LUW6"/>
<accession>A0A1E1LUW6</accession>
<dbReference type="EMBL" id="FJVC01000003">
    <property type="protein sequence ID" value="CZT40651.1"/>
    <property type="molecule type" value="Genomic_DNA"/>
</dbReference>
<sequence length="205" mass="21762">MSPNPAFRSRNEKDPANTISDADLRSGSLALNSGSLRPTGSSSSRERTYTSETFASSERPTASLEAETEADTEQAVEGGDGIRYSTFTATQTSGPYVTLIVSSDANLPTARYPAPHKTLYGRNSRVPNPRLPTGTVVGIVIGFVVGAMLLAGVAYVYLLRLRHLKRMRRRRRRAKRAKTGSSGSAPAPAPAPPPPPDGALPSANP</sequence>
<feature type="region of interest" description="Disordered" evidence="1">
    <location>
        <begin position="1"/>
        <end position="79"/>
    </location>
</feature>
<keyword evidence="4" id="KW-1185">Reference proteome</keyword>
<feature type="compositionally biased region" description="Low complexity" evidence="1">
    <location>
        <begin position="33"/>
        <end position="43"/>
    </location>
</feature>
<evidence type="ECO:0000256" key="1">
    <source>
        <dbReference type="SAM" id="MobiDB-lite"/>
    </source>
</evidence>
<keyword evidence="2" id="KW-1133">Transmembrane helix</keyword>
<keyword evidence="2" id="KW-0472">Membrane</keyword>
<feature type="region of interest" description="Disordered" evidence="1">
    <location>
        <begin position="167"/>
        <end position="205"/>
    </location>
</feature>
<reference evidence="4" key="1">
    <citation type="submission" date="2016-03" db="EMBL/GenBank/DDBJ databases">
        <authorList>
            <person name="Guldener U."/>
        </authorList>
    </citation>
    <scope>NUCLEOTIDE SEQUENCE [LARGE SCALE GENOMIC DNA]</scope>
</reference>
<evidence type="ECO:0000256" key="2">
    <source>
        <dbReference type="SAM" id="Phobius"/>
    </source>
</evidence>